<dbReference type="Proteomes" id="UP000077469">
    <property type="component" value="Chromosome"/>
</dbReference>
<dbReference type="NCBIfam" id="NF038032">
    <property type="entry name" value="CehA_McbA_metalo"/>
    <property type="match status" value="1"/>
</dbReference>
<dbReference type="Gene3D" id="3.20.20.140">
    <property type="entry name" value="Metal-dependent hydrolases"/>
    <property type="match status" value="1"/>
</dbReference>
<dbReference type="AlphaFoldDB" id="A0A0X1KUB0"/>
<proteinExistence type="predicted"/>
<dbReference type="InterPro" id="IPR016195">
    <property type="entry name" value="Pol/histidinol_Pase-like"/>
</dbReference>
<keyword evidence="2" id="KW-1185">Reference proteome</keyword>
<protein>
    <recommendedName>
        <fullName evidence="3">Polymerase/histidinol phosphatase N-terminal domain-containing protein</fullName>
    </recommendedName>
</protein>
<dbReference type="SUPFAM" id="SSF89550">
    <property type="entry name" value="PHP domain-like"/>
    <property type="match status" value="1"/>
</dbReference>
<organism evidence="1 2">
    <name type="scientific">Pseudothermotoga hypogea DSM 11164 = NBRC 106472</name>
    <dbReference type="NCBI Taxonomy" id="1123384"/>
    <lineage>
        <taxon>Bacteria</taxon>
        <taxon>Thermotogati</taxon>
        <taxon>Thermotogota</taxon>
        <taxon>Thermotogae</taxon>
        <taxon>Thermotogales</taxon>
        <taxon>Thermotogaceae</taxon>
        <taxon>Pseudothermotoga</taxon>
    </lineage>
</organism>
<dbReference type="STRING" id="1123384.AJ81_08135"/>
<dbReference type="OrthoDB" id="9804333at2"/>
<reference evidence="1 2" key="1">
    <citation type="submission" date="2014-01" db="EMBL/GenBank/DDBJ databases">
        <title>Genome sequencing of Thermotog hypogea.</title>
        <authorList>
            <person name="Zhang X."/>
            <person name="Alvare G."/>
            <person name="Fristensky B."/>
            <person name="Chen L."/>
            <person name="Suen T."/>
            <person name="Chen Q."/>
            <person name="Ma K."/>
        </authorList>
    </citation>
    <scope>NUCLEOTIDE SEQUENCE [LARGE SCALE GENOMIC DNA]</scope>
    <source>
        <strain evidence="1 2">DSM 11164</strain>
    </source>
</reference>
<dbReference type="PANTHER" id="PTHR42924">
    <property type="entry name" value="EXONUCLEASE"/>
    <property type="match status" value="1"/>
</dbReference>
<sequence length="414" mass="47212">MIFEGKINLSESKTVKKIDFDVPRNASKLTVRFEYSPTSLGPVQNHVNLLFYDSLGRFMGRCDRGTKNFVVAPQASEAAVQTRPLPGRWTVFFENHYLFSDVHYRLEILCEGEEGFKTFKGEFHTHSRHSDGTMSVSELSMFLKEKGFDFFFLTDHSNISGWRELEELPGAVGFPGQEMNTFKGHALVLGGKTFVDWKDREGREKDFDEIVREAHAQNALIGVAHPFVMGEPACVGCKWTYEFDPFDADFVEVWNADLSRLELNYEAIGSWLKAVRSGKRVIATAGRDLHTKDERDWMANYVSARSLELMEVLWSIKFGRTYLSSIGEVNIDVSGNNVGETAKHDGNVFLRIENLPKSNLLVVTKKTVRSFNVYGTFEERIEVEEKEDLLTLLAFDEKERPILISNPIYLTRGE</sequence>
<dbReference type="EMBL" id="CP007141">
    <property type="protein sequence ID" value="AJC74859.1"/>
    <property type="molecule type" value="Genomic_DNA"/>
</dbReference>
<dbReference type="PANTHER" id="PTHR42924:SF3">
    <property type="entry name" value="POLYMERASE_HISTIDINOL PHOSPHATASE N-TERMINAL DOMAIN-CONTAINING PROTEIN"/>
    <property type="match status" value="1"/>
</dbReference>
<dbReference type="GO" id="GO:0004534">
    <property type="term" value="F:5'-3' RNA exonuclease activity"/>
    <property type="evidence" value="ECO:0007669"/>
    <property type="project" value="TreeGrafter"/>
</dbReference>
<dbReference type="RefSeq" id="WP_031505040.1">
    <property type="nucleotide sequence ID" value="NC_022795.1"/>
</dbReference>
<gene>
    <name evidence="1" type="ORF">AJ81_08135</name>
</gene>
<dbReference type="KEGG" id="phy:AJ81_08135"/>
<dbReference type="GO" id="GO:0035312">
    <property type="term" value="F:5'-3' DNA exonuclease activity"/>
    <property type="evidence" value="ECO:0007669"/>
    <property type="project" value="TreeGrafter"/>
</dbReference>
<dbReference type="InterPro" id="IPR052018">
    <property type="entry name" value="PHP_domain"/>
</dbReference>
<name>A0A0X1KUB0_9THEM</name>
<evidence type="ECO:0000313" key="1">
    <source>
        <dbReference type="EMBL" id="AJC74859.1"/>
    </source>
</evidence>
<evidence type="ECO:0008006" key="3">
    <source>
        <dbReference type="Google" id="ProtNLM"/>
    </source>
</evidence>
<dbReference type="PATRIC" id="fig|1123384.7.peg.1631"/>
<evidence type="ECO:0000313" key="2">
    <source>
        <dbReference type="Proteomes" id="UP000077469"/>
    </source>
</evidence>
<dbReference type="PaxDb" id="1123384-AJ81_08135"/>
<accession>A0A0X1KUB0</accession>